<evidence type="ECO:0000256" key="1">
    <source>
        <dbReference type="SAM" id="MobiDB-lite"/>
    </source>
</evidence>
<dbReference type="PANTHER" id="PTHR46148">
    <property type="entry name" value="CHROMO DOMAIN-CONTAINING PROTEIN"/>
    <property type="match status" value="1"/>
</dbReference>
<sequence>MKESLVERDALLRKLKQNLSVDMHRMEMQANQNHHDVEFKSGDRVLVKLQPYRQITLAKCHYNKLSKRYYGSFEVLERVGKVAYRLAIPDSNKIHLVFHVSLLKLFVATWEMLSEFNAAYPSYHLEDKVVVKGVGNVTVEFDKPNDKEPTDDNNKSRPKRAASRPVWFKDYVTG</sequence>
<dbReference type="InterPro" id="IPR056924">
    <property type="entry name" value="SH3_Tf2-1"/>
</dbReference>
<feature type="domain" description="Tf2-1-like SH3-like" evidence="2">
    <location>
        <begin position="42"/>
        <end position="106"/>
    </location>
</feature>
<dbReference type="Pfam" id="PF24626">
    <property type="entry name" value="SH3_Tf2-1"/>
    <property type="match status" value="1"/>
</dbReference>
<dbReference type="PANTHER" id="PTHR46148:SF52">
    <property type="entry name" value="OS04G0603800 PROTEIN"/>
    <property type="match status" value="1"/>
</dbReference>
<comment type="caution">
    <text evidence="3">The sequence shown here is derived from an EMBL/GenBank/DDBJ whole genome shotgun (WGS) entry which is preliminary data.</text>
</comment>
<evidence type="ECO:0000313" key="3">
    <source>
        <dbReference type="EMBL" id="GEY57079.1"/>
    </source>
</evidence>
<proteinExistence type="predicted"/>
<feature type="region of interest" description="Disordered" evidence="1">
    <location>
        <begin position="141"/>
        <end position="163"/>
    </location>
</feature>
<protein>
    <submittedName>
        <fullName evidence="3">Ty3/gypsy retrotransposon protein</fullName>
    </submittedName>
</protein>
<feature type="compositionally biased region" description="Basic and acidic residues" evidence="1">
    <location>
        <begin position="141"/>
        <end position="155"/>
    </location>
</feature>
<gene>
    <name evidence="3" type="ORF">Tci_429053</name>
</gene>
<accession>A0A699HP98</accession>
<organism evidence="3">
    <name type="scientific">Tanacetum cinerariifolium</name>
    <name type="common">Dalmatian daisy</name>
    <name type="synonym">Chrysanthemum cinerariifolium</name>
    <dbReference type="NCBI Taxonomy" id="118510"/>
    <lineage>
        <taxon>Eukaryota</taxon>
        <taxon>Viridiplantae</taxon>
        <taxon>Streptophyta</taxon>
        <taxon>Embryophyta</taxon>
        <taxon>Tracheophyta</taxon>
        <taxon>Spermatophyta</taxon>
        <taxon>Magnoliopsida</taxon>
        <taxon>eudicotyledons</taxon>
        <taxon>Gunneridae</taxon>
        <taxon>Pentapetalae</taxon>
        <taxon>asterids</taxon>
        <taxon>campanulids</taxon>
        <taxon>Asterales</taxon>
        <taxon>Asteraceae</taxon>
        <taxon>Asteroideae</taxon>
        <taxon>Anthemideae</taxon>
        <taxon>Anthemidinae</taxon>
        <taxon>Tanacetum</taxon>
    </lineage>
</organism>
<dbReference type="EMBL" id="BKCJ010189884">
    <property type="protein sequence ID" value="GEY57079.1"/>
    <property type="molecule type" value="Genomic_DNA"/>
</dbReference>
<dbReference type="AlphaFoldDB" id="A0A699HP98"/>
<name>A0A699HP98_TANCI</name>
<evidence type="ECO:0000259" key="2">
    <source>
        <dbReference type="Pfam" id="PF24626"/>
    </source>
</evidence>
<reference evidence="3" key="1">
    <citation type="journal article" date="2019" name="Sci. Rep.">
        <title>Draft genome of Tanacetum cinerariifolium, the natural source of mosquito coil.</title>
        <authorList>
            <person name="Yamashiro T."/>
            <person name="Shiraishi A."/>
            <person name="Satake H."/>
            <person name="Nakayama K."/>
        </authorList>
    </citation>
    <scope>NUCLEOTIDE SEQUENCE</scope>
</reference>